<feature type="non-terminal residue" evidence="2">
    <location>
        <position position="1"/>
    </location>
</feature>
<evidence type="ECO:0000313" key="2">
    <source>
        <dbReference type="EMBL" id="GAG09588.1"/>
    </source>
</evidence>
<dbReference type="Gene3D" id="3.90.660.50">
    <property type="match status" value="1"/>
</dbReference>
<dbReference type="InterPro" id="IPR036188">
    <property type="entry name" value="FAD/NAD-bd_sf"/>
</dbReference>
<dbReference type="GO" id="GO:0016491">
    <property type="term" value="F:oxidoreductase activity"/>
    <property type="evidence" value="ECO:0007669"/>
    <property type="project" value="InterPro"/>
</dbReference>
<reference evidence="2" key="1">
    <citation type="journal article" date="2014" name="Front. Microbiol.">
        <title>High frequency of phylogenetically diverse reductive dehalogenase-homologous genes in deep subseafloor sedimentary metagenomes.</title>
        <authorList>
            <person name="Kawai M."/>
            <person name="Futagami T."/>
            <person name="Toyoda A."/>
            <person name="Takaki Y."/>
            <person name="Nishi S."/>
            <person name="Hori S."/>
            <person name="Arai W."/>
            <person name="Tsubouchi T."/>
            <person name="Morono Y."/>
            <person name="Uchiyama I."/>
            <person name="Ito T."/>
            <person name="Fujiyama A."/>
            <person name="Inagaki F."/>
            <person name="Takami H."/>
        </authorList>
    </citation>
    <scope>NUCLEOTIDE SEQUENCE</scope>
    <source>
        <strain evidence="2">Expedition CK06-06</strain>
    </source>
</reference>
<dbReference type="PANTHER" id="PTHR43734">
    <property type="entry name" value="PHYTOENE DESATURASE"/>
    <property type="match status" value="1"/>
</dbReference>
<feature type="domain" description="Amine oxidase" evidence="1">
    <location>
        <begin position="24"/>
        <end position="249"/>
    </location>
</feature>
<gene>
    <name evidence="2" type="ORF">S01H1_42791</name>
</gene>
<organism evidence="2">
    <name type="scientific">marine sediment metagenome</name>
    <dbReference type="NCBI Taxonomy" id="412755"/>
    <lineage>
        <taxon>unclassified sequences</taxon>
        <taxon>metagenomes</taxon>
        <taxon>ecological metagenomes</taxon>
    </lineage>
</organism>
<dbReference type="Pfam" id="PF01593">
    <property type="entry name" value="Amino_oxidase"/>
    <property type="match status" value="1"/>
</dbReference>
<protein>
    <recommendedName>
        <fullName evidence="1">Amine oxidase domain-containing protein</fullName>
    </recommendedName>
</protein>
<accession>X0VAU5</accession>
<sequence>FGVAAETLKEFFDAVGKMNFYDDQTTTTGELFRRFFPGREDVVRLLMEPITYANGSTLEDPALSYGVVFSNFMSKGVFTFQGGTDRLIKLMRRQMTAEGVDVRIRTDVEKIHVDGRRIEAVSVNGRTIRTRAVVSNANLKATIFDMVGRGHFDRDFAQQAEAVRLNNSSTQVYMALKPGEMIEESCGDLLFSSTAPAFRAELLLSRDITSRTYSFYYPKTRPGRNRCLIVSSTNANYHDWADLPEEDYQASKRDLVDNTLDALSK</sequence>
<comment type="caution">
    <text evidence="2">The sequence shown here is derived from an EMBL/GenBank/DDBJ whole genome shotgun (WGS) entry which is preliminary data.</text>
</comment>
<name>X0VAU5_9ZZZZ</name>
<dbReference type="InterPro" id="IPR002937">
    <property type="entry name" value="Amino_oxidase"/>
</dbReference>
<feature type="non-terminal residue" evidence="2">
    <location>
        <position position="265"/>
    </location>
</feature>
<dbReference type="PANTHER" id="PTHR43734:SF3">
    <property type="entry name" value="B-CAROTENE KETOLASE"/>
    <property type="match status" value="1"/>
</dbReference>
<dbReference type="AlphaFoldDB" id="X0VAU5"/>
<dbReference type="EMBL" id="BARS01027231">
    <property type="protein sequence ID" value="GAG09588.1"/>
    <property type="molecule type" value="Genomic_DNA"/>
</dbReference>
<dbReference type="Gene3D" id="3.50.50.60">
    <property type="entry name" value="FAD/NAD(P)-binding domain"/>
    <property type="match status" value="1"/>
</dbReference>
<dbReference type="SUPFAM" id="SSF51905">
    <property type="entry name" value="FAD/NAD(P)-binding domain"/>
    <property type="match status" value="1"/>
</dbReference>
<evidence type="ECO:0000259" key="1">
    <source>
        <dbReference type="Pfam" id="PF01593"/>
    </source>
</evidence>
<proteinExistence type="predicted"/>